<proteinExistence type="predicted"/>
<dbReference type="RefSeq" id="WP_406699234.1">
    <property type="nucleotide sequence ID" value="NZ_CP155447.1"/>
</dbReference>
<accession>A0AAU7CLQ9</accession>
<gene>
    <name evidence="1" type="ORF">V5E97_10190</name>
</gene>
<reference evidence="1" key="1">
    <citation type="submission" date="2024-05" db="EMBL/GenBank/DDBJ databases">
        <title>Planctomycetes of the genus Singulisphaera possess chitinolytic capabilities.</title>
        <authorList>
            <person name="Ivanova A."/>
        </authorList>
    </citation>
    <scope>NUCLEOTIDE SEQUENCE</scope>
    <source>
        <strain evidence="1">Ch08T</strain>
    </source>
</reference>
<protein>
    <submittedName>
        <fullName evidence="1">Uncharacterized protein</fullName>
    </submittedName>
</protein>
<sequence length="118" mass="12738">MRSPSSRCLVNRVSLYRFAPTQDADAGVAADSYGDAFATDIPCSVQPAAPARFLDNDAARLTEKTHFDVMFAANYELVADDKIVWVDEAGVSHNLFVHGNADQAGRGAAFVVGCEERK</sequence>
<dbReference type="AlphaFoldDB" id="A0AAU7CLQ9"/>
<evidence type="ECO:0000313" key="1">
    <source>
        <dbReference type="EMBL" id="XBH06383.1"/>
    </source>
</evidence>
<organism evidence="1">
    <name type="scientific">Singulisphaera sp. Ch08</name>
    <dbReference type="NCBI Taxonomy" id="3120278"/>
    <lineage>
        <taxon>Bacteria</taxon>
        <taxon>Pseudomonadati</taxon>
        <taxon>Planctomycetota</taxon>
        <taxon>Planctomycetia</taxon>
        <taxon>Isosphaerales</taxon>
        <taxon>Isosphaeraceae</taxon>
        <taxon>Singulisphaera</taxon>
    </lineage>
</organism>
<name>A0AAU7CLQ9_9BACT</name>
<dbReference type="EMBL" id="CP155447">
    <property type="protein sequence ID" value="XBH06383.1"/>
    <property type="molecule type" value="Genomic_DNA"/>
</dbReference>